<keyword evidence="3" id="KW-1185">Reference proteome</keyword>
<accession>A0A4D4K8Q3</accession>
<organism evidence="2 3">
    <name type="scientific">Streptomyces antimycoticus</name>
    <dbReference type="NCBI Taxonomy" id="68175"/>
    <lineage>
        <taxon>Bacteria</taxon>
        <taxon>Bacillati</taxon>
        <taxon>Actinomycetota</taxon>
        <taxon>Actinomycetes</taxon>
        <taxon>Kitasatosporales</taxon>
        <taxon>Streptomycetaceae</taxon>
        <taxon>Streptomyces</taxon>
        <taxon>Streptomyces violaceusniger group</taxon>
    </lineage>
</organism>
<evidence type="ECO:0000256" key="1">
    <source>
        <dbReference type="SAM" id="MobiDB-lite"/>
    </source>
</evidence>
<feature type="compositionally biased region" description="Polar residues" evidence="1">
    <location>
        <begin position="26"/>
        <end position="40"/>
    </location>
</feature>
<evidence type="ECO:0000313" key="2">
    <source>
        <dbReference type="EMBL" id="GDY45521.1"/>
    </source>
</evidence>
<feature type="compositionally biased region" description="Basic and acidic residues" evidence="1">
    <location>
        <begin position="11"/>
        <end position="24"/>
    </location>
</feature>
<feature type="region of interest" description="Disordered" evidence="1">
    <location>
        <begin position="1"/>
        <end position="40"/>
    </location>
</feature>
<sequence>MNRSSQPSSDTQDRGLDDTTEMERPWTTTGRGNAETRTSEGLRTVVDYVVVDGGEAQALAQRQGVAIREVLEWLYAGHSAAKSGRV</sequence>
<feature type="compositionally biased region" description="Polar residues" evidence="1">
    <location>
        <begin position="1"/>
        <end position="10"/>
    </location>
</feature>
<dbReference type="Proteomes" id="UP000299290">
    <property type="component" value="Unassembled WGS sequence"/>
</dbReference>
<dbReference type="EMBL" id="BJHV01000001">
    <property type="protein sequence ID" value="GDY45521.1"/>
    <property type="molecule type" value="Genomic_DNA"/>
</dbReference>
<protein>
    <submittedName>
        <fullName evidence="2">Uncharacterized protein</fullName>
    </submittedName>
</protein>
<comment type="caution">
    <text evidence="2">The sequence shown here is derived from an EMBL/GenBank/DDBJ whole genome shotgun (WGS) entry which is preliminary data.</text>
</comment>
<name>A0A4D4K8Q3_9ACTN</name>
<dbReference type="AlphaFoldDB" id="A0A4D4K8Q3"/>
<proteinExistence type="predicted"/>
<dbReference type="RefSeq" id="WP_137967434.1">
    <property type="nucleotide sequence ID" value="NZ_BJHV01000001.1"/>
</dbReference>
<evidence type="ECO:0000313" key="3">
    <source>
        <dbReference type="Proteomes" id="UP000299290"/>
    </source>
</evidence>
<reference evidence="2 3" key="1">
    <citation type="journal article" date="2020" name="Int. J. Syst. Evol. Microbiol.">
        <title>Reclassification of Streptomyces castelarensis and Streptomyces sporoclivatus as later heterotypic synonyms of Streptomyces antimycoticus.</title>
        <authorList>
            <person name="Komaki H."/>
            <person name="Tamura T."/>
        </authorList>
    </citation>
    <scope>NUCLEOTIDE SEQUENCE [LARGE SCALE GENOMIC DNA]</scope>
    <source>
        <strain evidence="2 3">NBRC 12839</strain>
    </source>
</reference>
<gene>
    <name evidence="2" type="ORF">SANT12839_064030</name>
</gene>